<dbReference type="InterPro" id="IPR003736">
    <property type="entry name" value="PAAI_dom"/>
</dbReference>
<dbReference type="InterPro" id="IPR029069">
    <property type="entry name" value="HotDog_dom_sf"/>
</dbReference>
<dbReference type="EMBL" id="CP097463">
    <property type="protein sequence ID" value="WAX55474.1"/>
    <property type="molecule type" value="Genomic_DNA"/>
</dbReference>
<keyword evidence="5" id="KW-1185">Reference proteome</keyword>
<comment type="similarity">
    <text evidence="1">Belongs to the thioesterase PaaI family.</text>
</comment>
<keyword evidence="2" id="KW-0378">Hydrolase</keyword>
<dbReference type="InterPro" id="IPR039298">
    <property type="entry name" value="ACOT13"/>
</dbReference>
<dbReference type="CDD" id="cd03443">
    <property type="entry name" value="PaaI_thioesterase"/>
    <property type="match status" value="1"/>
</dbReference>
<proteinExistence type="inferred from homology"/>
<protein>
    <submittedName>
        <fullName evidence="4">PaaI family thioesterase</fullName>
    </submittedName>
</protein>
<reference evidence="4" key="1">
    <citation type="submission" date="2022-05" db="EMBL/GenBank/DDBJ databases">
        <title>Jatrophihabitans sp. SB3-54 whole genome sequence.</title>
        <authorList>
            <person name="Suh M.K."/>
            <person name="Eom M.K."/>
            <person name="Kim J.S."/>
            <person name="Kim H.S."/>
            <person name="Do H.E."/>
            <person name="Shin Y.K."/>
            <person name="Lee J.-S."/>
        </authorList>
    </citation>
    <scope>NUCLEOTIDE SEQUENCE</scope>
    <source>
        <strain evidence="4">SB3-54</strain>
    </source>
</reference>
<evidence type="ECO:0000313" key="5">
    <source>
        <dbReference type="Proteomes" id="UP001164693"/>
    </source>
</evidence>
<dbReference type="Proteomes" id="UP001164693">
    <property type="component" value="Chromosome"/>
</dbReference>
<evidence type="ECO:0000259" key="3">
    <source>
        <dbReference type="Pfam" id="PF03061"/>
    </source>
</evidence>
<dbReference type="Pfam" id="PF03061">
    <property type="entry name" value="4HBT"/>
    <property type="match status" value="1"/>
</dbReference>
<sequence>MPDYVAMMPFAQAIGVQVSSAGTGEVIGTLDWAPERTTAGGALHGGALMAFADSIGAVCAFLNLPSGASTSTTSSNTVFLRGVRAGTVTATARPMHVGRSTIAVLTELRDADGRLVAQVTQTQAVLGGSAGAGPQP</sequence>
<dbReference type="RefSeq" id="WP_269441987.1">
    <property type="nucleotide sequence ID" value="NZ_CP097463.1"/>
</dbReference>
<dbReference type="NCBIfam" id="TIGR00369">
    <property type="entry name" value="unchar_dom_1"/>
    <property type="match status" value="1"/>
</dbReference>
<dbReference type="PANTHER" id="PTHR21660:SF1">
    <property type="entry name" value="ACYL-COENZYME A THIOESTERASE 13"/>
    <property type="match status" value="1"/>
</dbReference>
<feature type="domain" description="Thioesterase" evidence="3">
    <location>
        <begin position="40"/>
        <end position="117"/>
    </location>
</feature>
<evidence type="ECO:0000313" key="4">
    <source>
        <dbReference type="EMBL" id="WAX55474.1"/>
    </source>
</evidence>
<name>A0ABY7JSZ7_9ACTN</name>
<dbReference type="PANTHER" id="PTHR21660">
    <property type="entry name" value="THIOESTERASE SUPERFAMILY MEMBER-RELATED"/>
    <property type="match status" value="1"/>
</dbReference>
<organism evidence="4 5">
    <name type="scientific">Jatrophihabitans cynanchi</name>
    <dbReference type="NCBI Taxonomy" id="2944128"/>
    <lineage>
        <taxon>Bacteria</taxon>
        <taxon>Bacillati</taxon>
        <taxon>Actinomycetota</taxon>
        <taxon>Actinomycetes</taxon>
        <taxon>Jatrophihabitantales</taxon>
        <taxon>Jatrophihabitantaceae</taxon>
        <taxon>Jatrophihabitans</taxon>
    </lineage>
</organism>
<evidence type="ECO:0000256" key="2">
    <source>
        <dbReference type="ARBA" id="ARBA00022801"/>
    </source>
</evidence>
<dbReference type="SUPFAM" id="SSF54637">
    <property type="entry name" value="Thioesterase/thiol ester dehydrase-isomerase"/>
    <property type="match status" value="1"/>
</dbReference>
<dbReference type="Gene3D" id="3.10.129.10">
    <property type="entry name" value="Hotdog Thioesterase"/>
    <property type="match status" value="1"/>
</dbReference>
<dbReference type="InterPro" id="IPR006683">
    <property type="entry name" value="Thioestr_dom"/>
</dbReference>
<accession>A0ABY7JSZ7</accession>
<gene>
    <name evidence="4" type="ORF">M6B22_13065</name>
</gene>
<evidence type="ECO:0000256" key="1">
    <source>
        <dbReference type="ARBA" id="ARBA00008324"/>
    </source>
</evidence>